<dbReference type="GO" id="GO:0005886">
    <property type="term" value="C:plasma membrane"/>
    <property type="evidence" value="ECO:0007669"/>
    <property type="project" value="UniProtKB-SubCell"/>
</dbReference>
<name>A0AAW8H1G8_9ENTR</name>
<keyword evidence="2" id="KW-1003">Cell membrane</keyword>
<keyword evidence="9" id="KW-1185">Reference proteome</keyword>
<dbReference type="InterPro" id="IPR007895">
    <property type="entry name" value="MASE1"/>
</dbReference>
<dbReference type="PROSITE" id="PS50883">
    <property type="entry name" value="EAL"/>
    <property type="match status" value="1"/>
</dbReference>
<protein>
    <submittedName>
        <fullName evidence="8">EAL domain-containing protein</fullName>
    </submittedName>
</protein>
<keyword evidence="4 6" id="KW-1133">Transmembrane helix</keyword>
<comment type="subcellular location">
    <subcellularLocation>
        <location evidence="1">Cell membrane</location>
        <topology evidence="1">Multi-pass membrane protein</topology>
    </subcellularLocation>
</comment>
<evidence type="ECO:0000259" key="7">
    <source>
        <dbReference type="PROSITE" id="PS50883"/>
    </source>
</evidence>
<evidence type="ECO:0000256" key="2">
    <source>
        <dbReference type="ARBA" id="ARBA00022475"/>
    </source>
</evidence>
<evidence type="ECO:0000256" key="5">
    <source>
        <dbReference type="ARBA" id="ARBA00023136"/>
    </source>
</evidence>
<feature type="transmembrane region" description="Helical" evidence="6">
    <location>
        <begin position="73"/>
        <end position="94"/>
    </location>
</feature>
<dbReference type="InterPro" id="IPR000160">
    <property type="entry name" value="GGDEF_dom"/>
</dbReference>
<dbReference type="EMBL" id="JAVDKS010000001">
    <property type="protein sequence ID" value="MDQ2254694.1"/>
    <property type="molecule type" value="Genomic_DNA"/>
</dbReference>
<feature type="domain" description="EAL" evidence="7">
    <location>
        <begin position="473"/>
        <end position="717"/>
    </location>
</feature>
<reference evidence="8 9" key="1">
    <citation type="submission" date="2023-08" db="EMBL/GenBank/DDBJ databases">
        <authorList>
            <person name="Dale J."/>
        </authorList>
    </citation>
    <scope>NUCLEOTIDE SEQUENCE [LARGE SCALE GENOMIC DNA]</scope>
    <source>
        <strain evidence="8 9">2023EL-00788</strain>
    </source>
</reference>
<comment type="caution">
    <text evidence="8">The sequence shown here is derived from an EMBL/GenBank/DDBJ whole genome shotgun (WGS) entry which is preliminary data.</text>
</comment>
<feature type="transmembrane region" description="Helical" evidence="6">
    <location>
        <begin position="200"/>
        <end position="218"/>
    </location>
</feature>
<dbReference type="SMART" id="SM00267">
    <property type="entry name" value="GGDEF"/>
    <property type="match status" value="1"/>
</dbReference>
<dbReference type="SUPFAM" id="SSF55073">
    <property type="entry name" value="Nucleotide cyclase"/>
    <property type="match status" value="1"/>
</dbReference>
<dbReference type="SUPFAM" id="SSF141868">
    <property type="entry name" value="EAL domain-like"/>
    <property type="match status" value="1"/>
</dbReference>
<dbReference type="GO" id="GO:0071111">
    <property type="term" value="F:cyclic-guanylate-specific phosphodiesterase activity"/>
    <property type="evidence" value="ECO:0007669"/>
    <property type="project" value="InterPro"/>
</dbReference>
<accession>A0AAW8H1G8</accession>
<feature type="transmembrane region" description="Helical" evidence="6">
    <location>
        <begin position="29"/>
        <end position="45"/>
    </location>
</feature>
<evidence type="ECO:0000313" key="8">
    <source>
        <dbReference type="EMBL" id="MDQ2254694.1"/>
    </source>
</evidence>
<feature type="transmembrane region" description="Helical" evidence="6">
    <location>
        <begin position="274"/>
        <end position="294"/>
    </location>
</feature>
<dbReference type="Pfam" id="PF00563">
    <property type="entry name" value="EAL"/>
    <property type="match status" value="1"/>
</dbReference>
<evidence type="ECO:0000256" key="4">
    <source>
        <dbReference type="ARBA" id="ARBA00022989"/>
    </source>
</evidence>
<feature type="transmembrane region" description="Helical" evidence="6">
    <location>
        <begin position="148"/>
        <end position="171"/>
    </location>
</feature>
<keyword evidence="3 6" id="KW-0812">Transmembrane</keyword>
<evidence type="ECO:0000256" key="3">
    <source>
        <dbReference type="ARBA" id="ARBA00022692"/>
    </source>
</evidence>
<feature type="transmembrane region" description="Helical" evidence="6">
    <location>
        <begin position="106"/>
        <end position="128"/>
    </location>
</feature>
<gene>
    <name evidence="8" type="ORF">RBJ67_00855</name>
</gene>
<evidence type="ECO:0000256" key="6">
    <source>
        <dbReference type="SAM" id="Phobius"/>
    </source>
</evidence>
<dbReference type="InterPro" id="IPR001633">
    <property type="entry name" value="EAL_dom"/>
</dbReference>
<dbReference type="InterPro" id="IPR050706">
    <property type="entry name" value="Cyclic-di-GMP_PDE-like"/>
</dbReference>
<dbReference type="InterPro" id="IPR029787">
    <property type="entry name" value="Nucleotide_cyclase"/>
</dbReference>
<dbReference type="InterPro" id="IPR043128">
    <property type="entry name" value="Rev_trsase/Diguanyl_cyclase"/>
</dbReference>
<feature type="transmembrane region" description="Helical" evidence="6">
    <location>
        <begin position="224"/>
        <end position="244"/>
    </location>
</feature>
<organism evidence="8 9">
    <name type="scientific">Enterobacter soli</name>
    <dbReference type="NCBI Taxonomy" id="885040"/>
    <lineage>
        <taxon>Bacteria</taxon>
        <taxon>Pseudomonadati</taxon>
        <taxon>Pseudomonadota</taxon>
        <taxon>Gammaproteobacteria</taxon>
        <taxon>Enterobacterales</taxon>
        <taxon>Enterobacteriaceae</taxon>
        <taxon>Enterobacter</taxon>
    </lineage>
</organism>
<evidence type="ECO:0000313" key="9">
    <source>
        <dbReference type="Proteomes" id="UP001225042"/>
    </source>
</evidence>
<dbReference type="PANTHER" id="PTHR33121:SF74">
    <property type="entry name" value="CYCLIC DI-GMP PHOSPHODIESTERASE PDEA-RELATED"/>
    <property type="match status" value="1"/>
</dbReference>
<dbReference type="Pfam" id="PF05231">
    <property type="entry name" value="MASE1"/>
    <property type="match status" value="1"/>
</dbReference>
<dbReference type="AlphaFoldDB" id="A0AAW8H1G8"/>
<dbReference type="Gene3D" id="3.30.70.270">
    <property type="match status" value="1"/>
</dbReference>
<dbReference type="PANTHER" id="PTHR33121">
    <property type="entry name" value="CYCLIC DI-GMP PHOSPHODIESTERASE PDEF"/>
    <property type="match status" value="1"/>
</dbReference>
<evidence type="ECO:0000256" key="1">
    <source>
        <dbReference type="ARBA" id="ARBA00004651"/>
    </source>
</evidence>
<keyword evidence="5 6" id="KW-0472">Membrane</keyword>
<dbReference type="SMART" id="SM00052">
    <property type="entry name" value="EAL"/>
    <property type="match status" value="1"/>
</dbReference>
<dbReference type="InterPro" id="IPR035919">
    <property type="entry name" value="EAL_sf"/>
</dbReference>
<dbReference type="CDD" id="cd01948">
    <property type="entry name" value="EAL"/>
    <property type="match status" value="1"/>
</dbReference>
<dbReference type="Gene3D" id="3.20.20.450">
    <property type="entry name" value="EAL domain"/>
    <property type="match status" value="1"/>
</dbReference>
<proteinExistence type="predicted"/>
<sequence>MISLLLCLIAVPFSRYISPRAIVNGHDVYLAWLPLSVMLAVILLFGRRAIIPILLSFTAANIYNINLAPLQHLVLLFCQTFSVFAACGVIRLVLGKRWRHSVPNKYIGIRIFWLGFMVPIGIKLSMYLAGYLFDFPVTISTFFGEGTAIYNVVDIQSLICAALIFTMMFYYPLRMIISPRYAASFWRQSLKPLLLNKQPIYIVIWLMVLVFIVAVLCAPLESPIIAGYLMPIIFILFTLGISCLSYALISLLWATSALLLLTYNYNFLNGVESGYSLSFILSVLISFAICLLYMSRIYRRSEWMKRGWQKRALTDPLTGLPNIRALEDYLHLHPDAKICCLRMDNLEFLSRHYGILMRVHCKRMITASLRPLMQKDEQLFQLPGSELVLVMLGPGTAERLQHMVDQLNSRKIFWNNTGLDIEFGASWGEIENGENLHHTLGQLSWLSEQSCATHNVLALTNSLETVSGQTTDRVLMLGRIKRALDAGGIRLYAQPIQNAAGKGYHEILTRLESDGEIITPDRFIPLIAQFNLSHRFDLSVVENLLAWLRDNPVSHDKTRFSVNLMPLTLMQKEVANEIITLFEHYRVPPHAVVIEITEEQAFSNSGTSIKNIQQLRDYGFRIAIDDFGTGYANYERLKRLQADIIKIDGCFVKDICSDSMDAMIVQSICNLAKTKSLCVVAEFVETPEQREMLLRFGVDYLQGYLLGKPVPLSELQA</sequence>
<dbReference type="Proteomes" id="UP001225042">
    <property type="component" value="Unassembled WGS sequence"/>
</dbReference>